<comment type="caution">
    <text evidence="4">The sequence shown here is derived from an EMBL/GenBank/DDBJ whole genome shotgun (WGS) entry which is preliminary data.</text>
</comment>
<dbReference type="PANTHER" id="PTHR40065:SF3">
    <property type="entry name" value="RNA-BINDING PROTEIN YHBY"/>
    <property type="match status" value="1"/>
</dbReference>
<feature type="domain" description="CRM" evidence="3">
    <location>
        <begin position="1"/>
        <end position="89"/>
    </location>
</feature>
<reference evidence="4" key="1">
    <citation type="submission" date="2015-09" db="EMBL/GenBank/DDBJ databases">
        <title>Draft Genome Sequences of Two Novel Amoeba-resistant Intranuclear Bacteria, Candidatus Berkiella cookevillensis and Candidatus Berkiella aquae.</title>
        <authorList>
            <person name="Mehari Y.T."/>
            <person name="Arivett B.A."/>
            <person name="Farone A.L."/>
            <person name="Gunderson J.H."/>
            <person name="Farone M.B."/>
        </authorList>
    </citation>
    <scope>NUCLEOTIDE SEQUENCE [LARGE SCALE GENOMIC DNA]</scope>
    <source>
        <strain evidence="4">HT99</strain>
    </source>
</reference>
<dbReference type="Pfam" id="PF01985">
    <property type="entry name" value="CRS1_YhbY"/>
    <property type="match status" value="1"/>
</dbReference>
<dbReference type="EMBL" id="LKAJ02000001">
    <property type="protein sequence ID" value="MCS5710480.1"/>
    <property type="molecule type" value="Genomic_DNA"/>
</dbReference>
<gene>
    <name evidence="5" type="ORF">HT99x_003485</name>
    <name evidence="4" type="ORF">HT99x_01022</name>
</gene>
<accession>A0A0Q9YM45</accession>
<dbReference type="InterPro" id="IPR035920">
    <property type="entry name" value="YhbY-like_sf"/>
</dbReference>
<organism evidence="4">
    <name type="scientific">Candidatus Berkiella aquae</name>
    <dbReference type="NCBI Taxonomy" id="295108"/>
    <lineage>
        <taxon>Bacteria</taxon>
        <taxon>Pseudomonadati</taxon>
        <taxon>Pseudomonadota</taxon>
        <taxon>Gammaproteobacteria</taxon>
        <taxon>Candidatus Berkiellales</taxon>
        <taxon>Candidatus Berkiellaceae</taxon>
        <taxon>Candidatus Berkiella</taxon>
    </lineage>
</organism>
<dbReference type="Gene3D" id="3.30.110.60">
    <property type="entry name" value="YhbY-like"/>
    <property type="match status" value="1"/>
</dbReference>
<sequence>MLSRPFLKTLATKAHSLRPIVIIGGKGLTEKVHHEIHAALLAHELVKIRVNATTREERQAMIDEIVSQHESALVQQIGHILVIYRKNTD</sequence>
<evidence type="ECO:0000313" key="4">
    <source>
        <dbReference type="EMBL" id="KRG21829.1"/>
    </source>
</evidence>
<evidence type="ECO:0000313" key="5">
    <source>
        <dbReference type="EMBL" id="MCS5710480.1"/>
    </source>
</evidence>
<reference evidence="5" key="2">
    <citation type="journal article" date="2016" name="Genome Announc.">
        <title>Draft Genome Sequences of Two Novel Amoeba-Resistant Intranuclear Bacteria, 'Candidatus Berkiella cookevillensis' and 'Candidatus Berkiella aquae'.</title>
        <authorList>
            <person name="Mehari Y.T."/>
            <person name="Arivett B.A."/>
            <person name="Farone A.L."/>
            <person name="Gunderson J.H."/>
            <person name="Farone M.B."/>
        </authorList>
    </citation>
    <scope>NUCLEOTIDE SEQUENCE</scope>
    <source>
        <strain evidence="5">HT99</strain>
    </source>
</reference>
<dbReference type="PANTHER" id="PTHR40065">
    <property type="entry name" value="RNA-BINDING PROTEIN YHBY"/>
    <property type="match status" value="1"/>
</dbReference>
<dbReference type="Proteomes" id="UP000051497">
    <property type="component" value="Unassembled WGS sequence"/>
</dbReference>
<reference evidence="5" key="3">
    <citation type="submission" date="2021-06" db="EMBL/GenBank/DDBJ databases">
        <title>Genomic Description and Analysis of Intracellular Bacteria, Candidatus Berkiella cookevillensis and Candidatus Berkiella aquae.</title>
        <authorList>
            <person name="Kidane D.T."/>
            <person name="Mehari Y.T."/>
            <person name="Rice F.C."/>
            <person name="Arivett B.A."/>
            <person name="Farone A.L."/>
            <person name="Berk S.G."/>
            <person name="Farone M.B."/>
        </authorList>
    </citation>
    <scope>NUCLEOTIDE SEQUENCE</scope>
    <source>
        <strain evidence="5">HT99</strain>
    </source>
</reference>
<dbReference type="RefSeq" id="WP_075065653.1">
    <property type="nucleotide sequence ID" value="NZ_LKAJ02000001.1"/>
</dbReference>
<keyword evidence="6" id="KW-1185">Reference proteome</keyword>
<dbReference type="OrthoDB" id="9797519at2"/>
<dbReference type="GO" id="GO:0003723">
    <property type="term" value="F:RNA binding"/>
    <property type="evidence" value="ECO:0007669"/>
    <property type="project" value="UniProtKB-UniRule"/>
</dbReference>
<dbReference type="AlphaFoldDB" id="A0A0Q9YM45"/>
<dbReference type="STRING" id="295108.HT99x_01022"/>
<keyword evidence="1 2" id="KW-0694">RNA-binding</keyword>
<evidence type="ECO:0000256" key="1">
    <source>
        <dbReference type="ARBA" id="ARBA00022884"/>
    </source>
</evidence>
<dbReference type="InterPro" id="IPR001890">
    <property type="entry name" value="RNA-binding_CRM"/>
</dbReference>
<proteinExistence type="predicted"/>
<dbReference type="SMART" id="SM01103">
    <property type="entry name" value="CRS1_YhbY"/>
    <property type="match status" value="1"/>
</dbReference>
<protein>
    <submittedName>
        <fullName evidence="4 5">RNA-binding protein</fullName>
    </submittedName>
</protein>
<dbReference type="PROSITE" id="PS51295">
    <property type="entry name" value="CRM"/>
    <property type="match status" value="1"/>
</dbReference>
<evidence type="ECO:0000259" key="3">
    <source>
        <dbReference type="PROSITE" id="PS51295"/>
    </source>
</evidence>
<evidence type="ECO:0000256" key="2">
    <source>
        <dbReference type="PROSITE-ProRule" id="PRU00626"/>
    </source>
</evidence>
<dbReference type="SUPFAM" id="SSF75471">
    <property type="entry name" value="YhbY-like"/>
    <property type="match status" value="1"/>
</dbReference>
<evidence type="ECO:0000313" key="6">
    <source>
        <dbReference type="Proteomes" id="UP000051497"/>
    </source>
</evidence>
<dbReference type="EMBL" id="LKAJ01000003">
    <property type="protein sequence ID" value="KRG21829.1"/>
    <property type="molecule type" value="Genomic_DNA"/>
</dbReference>
<dbReference type="InterPro" id="IPR051925">
    <property type="entry name" value="RNA-binding_domain"/>
</dbReference>
<name>A0A0Q9YM45_9GAMM</name>